<dbReference type="Gene3D" id="2.60.40.10">
    <property type="entry name" value="Immunoglobulins"/>
    <property type="match status" value="1"/>
</dbReference>
<feature type="domain" description="Type 9 secretion system plug protein N-terminal" evidence="1">
    <location>
        <begin position="32"/>
        <end position="154"/>
    </location>
</feature>
<gene>
    <name evidence="2" type="ORF">C7377_0949</name>
</gene>
<evidence type="ECO:0000313" key="3">
    <source>
        <dbReference type="Proteomes" id="UP000251835"/>
    </source>
</evidence>
<name>A0A7L4US81_BALHA</name>
<dbReference type="Proteomes" id="UP000251835">
    <property type="component" value="Unassembled WGS sequence"/>
</dbReference>
<dbReference type="Pfam" id="PF17116">
    <property type="entry name" value="T9SS_plug_1st"/>
    <property type="match status" value="1"/>
</dbReference>
<sequence length="415" mass="48970">MKHYLLLLFIIILNTSILNGQVLDDKLYKEDIRSIQFSPQGYDLGYPILHSENSSSLQLTFDLMGDSQPALAYRLIHCDVNWEKSKIQSNDYLVNSFNEFYIENYELSLASQQLYTHYTAIIEKEQLKLSGNYIIQIFPEDNPEIPWLQLRFVYAESLVDIKGAIEKATNNLMHNTHQRIKFEVEYDKTTFPYPRTNVTALILQNYRWESQQTFKPLFIQNNKLKFNYIDNRGLFNGNYEFPFFDTSNILQTSHTIRTLEQDDEGVTHCYLYPNKTASNNYFYSKDMNGNYAIQAENTYETNIEADYVWVHFTLISEELPNKAYVVGRFNQWKADETSELIYDGELRLYHVGLFLKQGVYNYTFVTKDSTGKQINLLGNYSETENDYYIFIYYKDERLQTDKLIGWKRLNSENGL</sequence>
<dbReference type="InterPro" id="IPR031345">
    <property type="entry name" value="T9SS_Plug_N"/>
</dbReference>
<dbReference type="RefSeq" id="WP_165806845.1">
    <property type="nucleotide sequence ID" value="NZ_QENZ01000003.1"/>
</dbReference>
<proteinExistence type="predicted"/>
<dbReference type="AlphaFoldDB" id="A0A7L4US81"/>
<protein>
    <submittedName>
        <fullName evidence="2">Uncharacterized protein DUF5103</fullName>
    </submittedName>
</protein>
<dbReference type="InterPro" id="IPR013783">
    <property type="entry name" value="Ig-like_fold"/>
</dbReference>
<evidence type="ECO:0000313" key="2">
    <source>
        <dbReference type="EMBL" id="PVX52620.1"/>
    </source>
</evidence>
<keyword evidence="3" id="KW-1185">Reference proteome</keyword>
<reference evidence="2 3" key="1">
    <citation type="submission" date="2018-05" db="EMBL/GenBank/DDBJ databases">
        <title>Genomic Encyclopedia of Type Strains, Phase IV (KMG-IV): sequencing the most valuable type-strain genomes for metagenomic binning, comparative biology and taxonomic classification.</title>
        <authorList>
            <person name="Goeker M."/>
        </authorList>
    </citation>
    <scope>NUCLEOTIDE SEQUENCE [LARGE SCALE GENOMIC DNA]</scope>
    <source>
        <strain evidence="2 3">DSM 28579</strain>
    </source>
</reference>
<dbReference type="EMBL" id="QENZ01000003">
    <property type="protein sequence ID" value="PVX52620.1"/>
    <property type="molecule type" value="Genomic_DNA"/>
</dbReference>
<accession>A0A7L4US81</accession>
<evidence type="ECO:0000259" key="1">
    <source>
        <dbReference type="Pfam" id="PF17116"/>
    </source>
</evidence>
<comment type="caution">
    <text evidence="2">The sequence shown here is derived from an EMBL/GenBank/DDBJ whole genome shotgun (WGS) entry which is preliminary data.</text>
</comment>
<organism evidence="2 3">
    <name type="scientific">Balneicella halophila</name>
    <dbReference type="NCBI Taxonomy" id="1537566"/>
    <lineage>
        <taxon>Bacteria</taxon>
        <taxon>Pseudomonadati</taxon>
        <taxon>Bacteroidota</taxon>
        <taxon>Bacteroidia</taxon>
        <taxon>Bacteroidales</taxon>
        <taxon>Balneicellaceae</taxon>
        <taxon>Balneicella</taxon>
    </lineage>
</organism>